<organism evidence="2 3">
    <name type="scientific">Mycolicibacterium anyangense</name>
    <dbReference type="NCBI Taxonomy" id="1431246"/>
    <lineage>
        <taxon>Bacteria</taxon>
        <taxon>Bacillati</taxon>
        <taxon>Actinomycetota</taxon>
        <taxon>Actinomycetes</taxon>
        <taxon>Mycobacteriales</taxon>
        <taxon>Mycobacteriaceae</taxon>
        <taxon>Mycolicibacterium</taxon>
    </lineage>
</organism>
<evidence type="ECO:0000256" key="1">
    <source>
        <dbReference type="SAM" id="Phobius"/>
    </source>
</evidence>
<evidence type="ECO:0000313" key="2">
    <source>
        <dbReference type="EMBL" id="BBZ75067.1"/>
    </source>
</evidence>
<accession>A0A6N4W4M9</accession>
<proteinExistence type="predicted"/>
<evidence type="ECO:0000313" key="3">
    <source>
        <dbReference type="Proteomes" id="UP000467249"/>
    </source>
</evidence>
<gene>
    <name evidence="2" type="ORF">MANY_04040</name>
</gene>
<dbReference type="KEGG" id="many:MANY_04040"/>
<keyword evidence="3" id="KW-1185">Reference proteome</keyword>
<keyword evidence="1" id="KW-0472">Membrane</keyword>
<dbReference type="Pfam" id="PF12028">
    <property type="entry name" value="DUF3515"/>
    <property type="match status" value="1"/>
</dbReference>
<reference evidence="2 3" key="1">
    <citation type="journal article" date="2019" name="Emerg. Microbes Infect.">
        <title>Comprehensive subspecies identification of 175 nontuberculous mycobacteria species based on 7547 genomic profiles.</title>
        <authorList>
            <person name="Matsumoto Y."/>
            <person name="Kinjo T."/>
            <person name="Motooka D."/>
            <person name="Nabeya D."/>
            <person name="Jung N."/>
            <person name="Uechi K."/>
            <person name="Horii T."/>
            <person name="Iida T."/>
            <person name="Fujita J."/>
            <person name="Nakamura S."/>
        </authorList>
    </citation>
    <scope>NUCLEOTIDE SEQUENCE [LARGE SCALE GENOMIC DNA]</scope>
    <source>
        <strain evidence="2 3">JCM 30275</strain>
    </source>
</reference>
<dbReference type="InterPro" id="IPR021903">
    <property type="entry name" value="DUF3515"/>
</dbReference>
<sequence>MPTEPLPAAADDDISDGPPRAVLIAAVAIAVVAIGAVLAIAATRHTPTQPVAIASVPAPQSDSADCRTLVNDLPDRLGDVSRAPAVEPVPAGAAAWRAEPDGDAVILRCGIDRPAEFVVGSPIQMVDQVQWFRLDDPAADRSTWVTVDRPVYVALTLPSGSGPSPIQTVSDLIARTLPQVAIRPGAAS</sequence>
<dbReference type="RefSeq" id="WP_163802717.1">
    <property type="nucleotide sequence ID" value="NZ_AP022620.1"/>
</dbReference>
<name>A0A6N4W4M9_9MYCO</name>
<keyword evidence="1" id="KW-1133">Transmembrane helix</keyword>
<feature type="transmembrane region" description="Helical" evidence="1">
    <location>
        <begin position="20"/>
        <end position="41"/>
    </location>
</feature>
<keyword evidence="1" id="KW-0812">Transmembrane</keyword>
<dbReference type="Proteomes" id="UP000467249">
    <property type="component" value="Chromosome"/>
</dbReference>
<dbReference type="EMBL" id="AP022620">
    <property type="protein sequence ID" value="BBZ75067.1"/>
    <property type="molecule type" value="Genomic_DNA"/>
</dbReference>
<dbReference type="AlphaFoldDB" id="A0A6N4W4M9"/>
<protein>
    <submittedName>
        <fullName evidence="2">Membrane protein</fullName>
    </submittedName>
</protein>